<dbReference type="GO" id="GO:0015871">
    <property type="term" value="P:choline transport"/>
    <property type="evidence" value="ECO:0007669"/>
    <property type="project" value="TreeGrafter"/>
</dbReference>
<organism evidence="9 10">
    <name type="scientific">Methylobrevis pamukkalensis</name>
    <dbReference type="NCBI Taxonomy" id="1439726"/>
    <lineage>
        <taxon>Bacteria</taxon>
        <taxon>Pseudomonadati</taxon>
        <taxon>Pseudomonadota</taxon>
        <taxon>Alphaproteobacteria</taxon>
        <taxon>Hyphomicrobiales</taxon>
        <taxon>Pleomorphomonadaceae</taxon>
        <taxon>Methylobrevis</taxon>
    </lineage>
</organism>
<keyword evidence="6 7" id="KW-0472">Membrane</keyword>
<dbReference type="CDD" id="cd06261">
    <property type="entry name" value="TM_PBP2"/>
    <property type="match status" value="1"/>
</dbReference>
<dbReference type="InterPro" id="IPR000515">
    <property type="entry name" value="MetI-like"/>
</dbReference>
<proteinExistence type="predicted"/>
<feature type="transmembrane region" description="Helical" evidence="7">
    <location>
        <begin position="147"/>
        <end position="170"/>
    </location>
</feature>
<keyword evidence="10" id="KW-1185">Reference proteome</keyword>
<keyword evidence="4 7" id="KW-0812">Transmembrane</keyword>
<dbReference type="Proteomes" id="UP000094622">
    <property type="component" value="Unassembled WGS sequence"/>
</dbReference>
<evidence type="ECO:0000259" key="8">
    <source>
        <dbReference type="PROSITE" id="PS50928"/>
    </source>
</evidence>
<keyword evidence="2" id="KW-0813">Transport</keyword>
<keyword evidence="3" id="KW-1003">Cell membrane</keyword>
<evidence type="ECO:0000256" key="1">
    <source>
        <dbReference type="ARBA" id="ARBA00004651"/>
    </source>
</evidence>
<comment type="caution">
    <text evidence="9">The sequence shown here is derived from an EMBL/GenBank/DDBJ whole genome shotgun (WGS) entry which is preliminary data.</text>
</comment>
<feature type="transmembrane region" description="Helical" evidence="7">
    <location>
        <begin position="104"/>
        <end position="127"/>
    </location>
</feature>
<dbReference type="PANTHER" id="PTHR47737:SF1">
    <property type="entry name" value="GLYCINE BETAINE_PROLINE BETAINE TRANSPORT SYSTEM PERMEASE PROTEIN PROW"/>
    <property type="match status" value="1"/>
</dbReference>
<dbReference type="AlphaFoldDB" id="A0A1E3H3G3"/>
<evidence type="ECO:0000256" key="2">
    <source>
        <dbReference type="ARBA" id="ARBA00022448"/>
    </source>
</evidence>
<dbReference type="PROSITE" id="PS50928">
    <property type="entry name" value="ABC_TM1"/>
    <property type="match status" value="1"/>
</dbReference>
<evidence type="ECO:0000256" key="7">
    <source>
        <dbReference type="SAM" id="Phobius"/>
    </source>
</evidence>
<evidence type="ECO:0000256" key="3">
    <source>
        <dbReference type="ARBA" id="ARBA00022475"/>
    </source>
</evidence>
<dbReference type="PANTHER" id="PTHR47737">
    <property type="entry name" value="GLYCINE BETAINE/PROLINE BETAINE TRANSPORT SYSTEM PERMEASE PROTEIN PROW"/>
    <property type="match status" value="1"/>
</dbReference>
<dbReference type="SUPFAM" id="SSF161098">
    <property type="entry name" value="MetI-like"/>
    <property type="match status" value="1"/>
</dbReference>
<accession>A0A1E3H3G3</accession>
<feature type="transmembrane region" description="Helical" evidence="7">
    <location>
        <begin position="58"/>
        <end position="74"/>
    </location>
</feature>
<comment type="subcellular location">
    <subcellularLocation>
        <location evidence="1">Cell membrane</location>
        <topology evidence="1">Multi-pass membrane protein</topology>
    </subcellularLocation>
</comment>
<evidence type="ECO:0000256" key="6">
    <source>
        <dbReference type="ARBA" id="ARBA00023136"/>
    </source>
</evidence>
<evidence type="ECO:0000313" key="10">
    <source>
        <dbReference type="Proteomes" id="UP000094622"/>
    </source>
</evidence>
<dbReference type="InterPro" id="IPR035906">
    <property type="entry name" value="MetI-like_sf"/>
</dbReference>
<evidence type="ECO:0000256" key="5">
    <source>
        <dbReference type="ARBA" id="ARBA00022989"/>
    </source>
</evidence>
<dbReference type="EMBL" id="MCRJ01000037">
    <property type="protein sequence ID" value="ODN70852.1"/>
    <property type="molecule type" value="Genomic_DNA"/>
</dbReference>
<feature type="transmembrane region" description="Helical" evidence="7">
    <location>
        <begin position="80"/>
        <end position="97"/>
    </location>
</feature>
<feature type="domain" description="ABC transmembrane type-1" evidence="8">
    <location>
        <begin position="100"/>
        <end position="179"/>
    </location>
</feature>
<dbReference type="GO" id="GO:0015226">
    <property type="term" value="F:carnitine transmembrane transporter activity"/>
    <property type="evidence" value="ECO:0007669"/>
    <property type="project" value="TreeGrafter"/>
</dbReference>
<reference evidence="9 10" key="1">
    <citation type="submission" date="2016-07" db="EMBL/GenBank/DDBJ databases">
        <title>Draft Genome Sequence of Methylobrevis pamukkalensis PK2.</title>
        <authorList>
            <person name="Vasilenko O.V."/>
            <person name="Doronina N.V."/>
            <person name="Shmareva M.N."/>
            <person name="Tarlachkov S.V."/>
            <person name="Mustakhimov I."/>
            <person name="Trotsenko Y.A."/>
        </authorList>
    </citation>
    <scope>NUCLEOTIDE SEQUENCE [LARGE SCALE GENOMIC DNA]</scope>
    <source>
        <strain evidence="9 10">PK2</strain>
    </source>
</reference>
<keyword evidence="5 7" id="KW-1133">Transmembrane helix</keyword>
<sequence length="179" mass="19835">MEWLTSFPHMDDTSLTALKKAIDEGFRAFTRAYGDGIEAIFEPLQVFLIHSERFMTRTPWPVVLLLILAVAWVASRSLKIVAGAAVTLLLIGYFGMWDDTMKTISMIFVCTVIAIVVGLPLGIAMSRSDRLRGLVNPVLDVMQTMPSFVYLIPVVMLLGIGKVPGLIAWWSTRCLRSSG</sequence>
<name>A0A1E3H3G3_9HYPH</name>
<evidence type="ECO:0000313" key="9">
    <source>
        <dbReference type="EMBL" id="ODN70852.1"/>
    </source>
</evidence>
<gene>
    <name evidence="9" type="primary">gbuB</name>
    <name evidence="9" type="ORF">A6302_01839</name>
</gene>
<dbReference type="Gene3D" id="1.10.3720.10">
    <property type="entry name" value="MetI-like"/>
    <property type="match status" value="1"/>
</dbReference>
<protein>
    <submittedName>
        <fullName evidence="9">Glycine betaine/carnitine transport permease protein GbuB</fullName>
    </submittedName>
</protein>
<dbReference type="GO" id="GO:0005275">
    <property type="term" value="F:amine transmembrane transporter activity"/>
    <property type="evidence" value="ECO:0007669"/>
    <property type="project" value="TreeGrafter"/>
</dbReference>
<dbReference type="GO" id="GO:0043190">
    <property type="term" value="C:ATP-binding cassette (ABC) transporter complex"/>
    <property type="evidence" value="ECO:0007669"/>
    <property type="project" value="TreeGrafter"/>
</dbReference>
<dbReference type="PATRIC" id="fig|1439726.3.peg.1943"/>
<evidence type="ECO:0000256" key="4">
    <source>
        <dbReference type="ARBA" id="ARBA00022692"/>
    </source>
</evidence>
<dbReference type="GO" id="GO:0031460">
    <property type="term" value="P:glycine betaine transport"/>
    <property type="evidence" value="ECO:0007669"/>
    <property type="project" value="TreeGrafter"/>
</dbReference>